<keyword evidence="3" id="KW-0238">DNA-binding</keyword>
<dbReference type="PANTHER" id="PTHR30349">
    <property type="entry name" value="PHAGE INTEGRASE-RELATED"/>
    <property type="match status" value="1"/>
</dbReference>
<dbReference type="GO" id="GO:0006310">
    <property type="term" value="P:DNA recombination"/>
    <property type="evidence" value="ECO:0007669"/>
    <property type="project" value="UniProtKB-KW"/>
</dbReference>
<evidence type="ECO:0000313" key="6">
    <source>
        <dbReference type="EMBL" id="TQR31706.1"/>
    </source>
</evidence>
<evidence type="ECO:0000256" key="1">
    <source>
        <dbReference type="ARBA" id="ARBA00008857"/>
    </source>
</evidence>
<dbReference type="InterPro" id="IPR013762">
    <property type="entry name" value="Integrase-like_cat_sf"/>
</dbReference>
<proteinExistence type="inferred from homology"/>
<reference evidence="6 7" key="1">
    <citation type="submission" date="2018-03" db="EMBL/GenBank/DDBJ databases">
        <title>Aerobic endospore-forming bacteria genome sequencing and assembly.</title>
        <authorList>
            <person name="Cavalcante D.A."/>
            <person name="Driks A."/>
            <person name="Putonti C."/>
            <person name="De-Souza M.T."/>
        </authorList>
    </citation>
    <scope>NUCLEOTIDE SEQUENCE [LARGE SCALE GENOMIC DNA]</scope>
    <source>
        <strain evidence="6 7">SDF0037</strain>
    </source>
</reference>
<dbReference type="Proteomes" id="UP000317944">
    <property type="component" value="Unassembled WGS sequence"/>
</dbReference>
<dbReference type="Gene3D" id="1.10.443.10">
    <property type="entry name" value="Intergrase catalytic core"/>
    <property type="match status" value="1"/>
</dbReference>
<evidence type="ECO:0000256" key="4">
    <source>
        <dbReference type="ARBA" id="ARBA00023172"/>
    </source>
</evidence>
<dbReference type="GO" id="GO:0015074">
    <property type="term" value="P:DNA integration"/>
    <property type="evidence" value="ECO:0007669"/>
    <property type="project" value="UniProtKB-KW"/>
</dbReference>
<dbReference type="CDD" id="cd01189">
    <property type="entry name" value="INT_ICEBs1_C_like"/>
    <property type="match status" value="1"/>
</dbReference>
<comment type="similarity">
    <text evidence="1">Belongs to the 'phage' integrase family.</text>
</comment>
<keyword evidence="2" id="KW-0229">DNA integration</keyword>
<name>A0A544UGD1_LYSSH</name>
<accession>A0A544UGD1</accession>
<dbReference type="PANTHER" id="PTHR30349:SF64">
    <property type="entry name" value="PROPHAGE INTEGRASE INTD-RELATED"/>
    <property type="match status" value="1"/>
</dbReference>
<keyword evidence="4" id="KW-0233">DNA recombination</keyword>
<dbReference type="AlphaFoldDB" id="A0A544UGD1"/>
<dbReference type="InterPro" id="IPR028259">
    <property type="entry name" value="AP2-like_int_N"/>
</dbReference>
<dbReference type="Pfam" id="PF14657">
    <property type="entry name" value="Arm-DNA-bind_4"/>
    <property type="match status" value="1"/>
</dbReference>
<evidence type="ECO:0000259" key="5">
    <source>
        <dbReference type="PROSITE" id="PS51898"/>
    </source>
</evidence>
<sequence>MQEENTVKIKTYKLQNNEIRYKFHIYIGTDPLTGKEKTTTRSGFKTKKDAKDAYLTLQQEIRNGTYGTVAKDTYGEVYHLWLEQYENTVEDSTLLKTKRIFQNHILPAFGSYRIANIDAAICQKHVNQWSKKLKRFSMIKNYAALVIKYAIKHSIIDKNPFELVEMPVIKSKISIDVDDEEFENFYSRDQLVQFLSYLQEDANIKKQAVFRLLAFSGMRKGEVFALRWNDIDFETFEIRITKAVKRGENGLYLGTTKTGKSRTIKVDQETMDLLKLWRIEQETIFSAMKINTKTKKQLVFSNTYNVLQDPSKTVLWLSDFLKKHQLEHITTHGLRHTHCSLLFEAGASIKEVQYRLGHSDVKTTLEIYAHVTRKTKSGTIDKFTTFLNDKSDENN</sequence>
<dbReference type="InterPro" id="IPR004107">
    <property type="entry name" value="Integrase_SAM-like_N"/>
</dbReference>
<organism evidence="6 7">
    <name type="scientific">Lysinibacillus sphaericus</name>
    <name type="common">Bacillus sphaericus</name>
    <dbReference type="NCBI Taxonomy" id="1421"/>
    <lineage>
        <taxon>Bacteria</taxon>
        <taxon>Bacillati</taxon>
        <taxon>Bacillota</taxon>
        <taxon>Bacilli</taxon>
        <taxon>Bacillales</taxon>
        <taxon>Bacillaceae</taxon>
        <taxon>Lysinibacillus</taxon>
    </lineage>
</organism>
<dbReference type="InterPro" id="IPR010998">
    <property type="entry name" value="Integrase_recombinase_N"/>
</dbReference>
<dbReference type="SUPFAM" id="SSF56349">
    <property type="entry name" value="DNA breaking-rejoining enzymes"/>
    <property type="match status" value="1"/>
</dbReference>
<dbReference type="EMBL" id="SADV01000010">
    <property type="protein sequence ID" value="TQR31706.1"/>
    <property type="molecule type" value="Genomic_DNA"/>
</dbReference>
<dbReference type="InterPro" id="IPR002104">
    <property type="entry name" value="Integrase_catalytic"/>
</dbReference>
<feature type="domain" description="Tyr recombinase" evidence="5">
    <location>
        <begin position="181"/>
        <end position="381"/>
    </location>
</feature>
<dbReference type="GO" id="GO:0003677">
    <property type="term" value="F:DNA binding"/>
    <property type="evidence" value="ECO:0007669"/>
    <property type="project" value="UniProtKB-KW"/>
</dbReference>
<evidence type="ECO:0000256" key="2">
    <source>
        <dbReference type="ARBA" id="ARBA00022908"/>
    </source>
</evidence>
<dbReference type="PROSITE" id="PS51898">
    <property type="entry name" value="TYR_RECOMBINASE"/>
    <property type="match status" value="1"/>
</dbReference>
<dbReference type="Pfam" id="PF14659">
    <property type="entry name" value="Phage_int_SAM_3"/>
    <property type="match status" value="1"/>
</dbReference>
<dbReference type="Gene3D" id="1.10.150.130">
    <property type="match status" value="1"/>
</dbReference>
<dbReference type="Pfam" id="PF00589">
    <property type="entry name" value="Phage_integrase"/>
    <property type="match status" value="1"/>
</dbReference>
<evidence type="ECO:0000313" key="7">
    <source>
        <dbReference type="Proteomes" id="UP000317944"/>
    </source>
</evidence>
<evidence type="ECO:0000256" key="3">
    <source>
        <dbReference type="ARBA" id="ARBA00023125"/>
    </source>
</evidence>
<dbReference type="InterPro" id="IPR050090">
    <property type="entry name" value="Tyrosine_recombinase_XerCD"/>
</dbReference>
<comment type="caution">
    <text evidence="6">The sequence shown here is derived from an EMBL/GenBank/DDBJ whole genome shotgun (WGS) entry which is preliminary data.</text>
</comment>
<dbReference type="InterPro" id="IPR011010">
    <property type="entry name" value="DNA_brk_join_enz"/>
</dbReference>
<protein>
    <submittedName>
        <fullName evidence="6">Site-specific integrase</fullName>
    </submittedName>
</protein>
<dbReference type="OrthoDB" id="9803188at2"/>
<gene>
    <name evidence="6" type="ORF">C7Y47_13885</name>
</gene>